<dbReference type="AlphaFoldDB" id="A0A830H6S6"/>
<evidence type="ECO:0000313" key="17">
    <source>
        <dbReference type="Proteomes" id="UP000660262"/>
    </source>
</evidence>
<comment type="subcellular location">
    <subcellularLocation>
        <location evidence="1">Mitochondrion outer membrane</location>
        <topology evidence="1">Single-pass type IV membrane protein</topology>
    </subcellularLocation>
</comment>
<keyword evidence="3" id="KW-0812">Transmembrane</keyword>
<keyword evidence="12" id="KW-0342">GTP-binding</keyword>
<evidence type="ECO:0000256" key="5">
    <source>
        <dbReference type="ARBA" id="ARBA00022737"/>
    </source>
</evidence>
<accession>A0A830H6S6</accession>
<dbReference type="PANTHER" id="PTHR46819:SF1">
    <property type="entry name" value="EF-HAND CALCIUM-BINDING DOMAIN-CONTAINING PROTEIN 7"/>
    <property type="match status" value="1"/>
</dbReference>
<name>A0A830H6S6_9CHLO</name>
<protein>
    <recommendedName>
        <fullName evidence="15">EF hand associated type-2 domain-containing protein</fullName>
    </recommendedName>
</protein>
<dbReference type="SMART" id="SM00174">
    <property type="entry name" value="RHO"/>
    <property type="match status" value="1"/>
</dbReference>
<dbReference type="Pfam" id="PF08356">
    <property type="entry name" value="EF_assoc_2"/>
    <property type="match status" value="1"/>
</dbReference>
<evidence type="ECO:0000256" key="12">
    <source>
        <dbReference type="ARBA" id="ARBA00023134"/>
    </source>
</evidence>
<evidence type="ECO:0000256" key="4">
    <source>
        <dbReference type="ARBA" id="ARBA00022723"/>
    </source>
</evidence>
<evidence type="ECO:0000256" key="8">
    <source>
        <dbReference type="ARBA" id="ARBA00022801"/>
    </source>
</evidence>
<evidence type="ECO:0000256" key="14">
    <source>
        <dbReference type="SAM" id="MobiDB-lite"/>
    </source>
</evidence>
<evidence type="ECO:0000256" key="9">
    <source>
        <dbReference type="ARBA" id="ARBA00022837"/>
    </source>
</evidence>
<evidence type="ECO:0000256" key="11">
    <source>
        <dbReference type="ARBA" id="ARBA00023128"/>
    </source>
</evidence>
<dbReference type="GO" id="GO:0046872">
    <property type="term" value="F:metal ion binding"/>
    <property type="evidence" value="ECO:0007669"/>
    <property type="project" value="UniProtKB-KW"/>
</dbReference>
<keyword evidence="6" id="KW-0547">Nucleotide-binding</keyword>
<proteinExistence type="inferred from homology"/>
<evidence type="ECO:0000259" key="15">
    <source>
        <dbReference type="Pfam" id="PF08356"/>
    </source>
</evidence>
<dbReference type="InterPro" id="IPR001806">
    <property type="entry name" value="Small_GTPase"/>
</dbReference>
<dbReference type="InterPro" id="IPR011992">
    <property type="entry name" value="EF-hand-dom_pair"/>
</dbReference>
<evidence type="ECO:0000256" key="10">
    <source>
        <dbReference type="ARBA" id="ARBA00022989"/>
    </source>
</evidence>
<keyword evidence="5" id="KW-0677">Repeat</keyword>
<dbReference type="GO" id="GO:0005525">
    <property type="term" value="F:GTP binding"/>
    <property type="evidence" value="ECO:0007669"/>
    <property type="project" value="UniProtKB-KW"/>
</dbReference>
<keyword evidence="13" id="KW-0472">Membrane</keyword>
<comment type="similarity">
    <text evidence="2">Belongs to the mitochondrial Rho GTPase family.</text>
</comment>
<dbReference type="Gene3D" id="3.40.50.300">
    <property type="entry name" value="P-loop containing nucleotide triphosphate hydrolases"/>
    <property type="match status" value="2"/>
</dbReference>
<dbReference type="Proteomes" id="UP000660262">
    <property type="component" value="Unassembled WGS sequence"/>
</dbReference>
<dbReference type="PROSITE" id="PS00018">
    <property type="entry name" value="EF_HAND_1"/>
    <property type="match status" value="1"/>
</dbReference>
<keyword evidence="17" id="KW-1185">Reference proteome</keyword>
<evidence type="ECO:0000313" key="16">
    <source>
        <dbReference type="EMBL" id="GHP02926.1"/>
    </source>
</evidence>
<keyword evidence="10" id="KW-1133">Transmembrane helix</keyword>
<dbReference type="InterPro" id="IPR052266">
    <property type="entry name" value="Miro-EF-hand_domain"/>
</dbReference>
<keyword evidence="7" id="KW-1000">Mitochondrion outer membrane</keyword>
<evidence type="ECO:0000256" key="13">
    <source>
        <dbReference type="ARBA" id="ARBA00023136"/>
    </source>
</evidence>
<sequence>MAATAIAMPTSPTSATTAPVVSSTPVRVVVVGDAAAGKTRLIHALAFLASHPQCVEELATLLPEGGSTTSASAEQWATLATPSWLPSVAPTTAIPASAMPDGVALEVVDTSSDAKGKGADERALALAEADAVVVAYRAGSEEALRRVTETWLPLVRRTCASKDAAANSAGGKVAVPVVLAGCQTDRRVDRAGANENTPEGSAAALEAAARPIMSAFREVETCLECSAANLAQVAEVFYFAQKAVLHPMAPLIDSDTSSLTPKCVRALNRIFYASDIDRDGYLSDEELNAFQVRCFAAPLTADEVAGVKEVVEARCPGGGGLAPQGLTSKGFLFLHALFVERGRSETTWAVLRSHGYDNRLEIRRDLTVPPPAVAEPDGWTHVPDDQRFAITPEAMRYVLEMVDTVAGARPGCAFSATLGRVLSTCPYDPLGDGAPRRPAGVSESADVDDALGEQGVFSLRECAAFASEPGASFAATLEAAAACCPADLCAQLRCLGAPGATSESHGGGVALGPRRRVDGEAGKNATRRVLEVHVFGAPGSGKSALVRCMATPRGAPSHEASRRPRDGRVALGYVTPAGWSEPPPAKASPDGRGCRDSWDSTWRHQRVLLLREVRDLDGYLSMTTSSFGCAEPRVAPFARCDAAAFTVDGSDMASVAAAESAILKLCAAHSESTLAGASPPPCLLVVTKDDAGVKAEVLDAVKELANRFCLVAPCMTSAKRGDFGGAYTRLACLCCERGDTAPVTPEIRAAAAARLCRQRALAVLSISASACAGACAWWWWFAPSDAGRSSVSTTSAK</sequence>
<evidence type="ECO:0000256" key="1">
    <source>
        <dbReference type="ARBA" id="ARBA00004200"/>
    </source>
</evidence>
<keyword evidence="8" id="KW-0378">Hydrolase</keyword>
<feature type="region of interest" description="Disordered" evidence="14">
    <location>
        <begin position="574"/>
        <end position="593"/>
    </location>
</feature>
<keyword evidence="4" id="KW-0479">Metal-binding</keyword>
<dbReference type="PANTHER" id="PTHR46819">
    <property type="entry name" value="EF-HAND CALCIUM-BINDING DOMAIN-CONTAINING PROTEIN 7"/>
    <property type="match status" value="1"/>
</dbReference>
<dbReference type="OrthoDB" id="10020961at2759"/>
<evidence type="ECO:0000256" key="3">
    <source>
        <dbReference type="ARBA" id="ARBA00022692"/>
    </source>
</evidence>
<comment type="caution">
    <text evidence="16">The sequence shown here is derived from an EMBL/GenBank/DDBJ whole genome shotgun (WGS) entry which is preliminary data.</text>
</comment>
<evidence type="ECO:0000256" key="7">
    <source>
        <dbReference type="ARBA" id="ARBA00022787"/>
    </source>
</evidence>
<evidence type="ECO:0000256" key="6">
    <source>
        <dbReference type="ARBA" id="ARBA00022741"/>
    </source>
</evidence>
<dbReference type="InterPro" id="IPR027417">
    <property type="entry name" value="P-loop_NTPase"/>
</dbReference>
<feature type="domain" description="EF hand associated type-2" evidence="15">
    <location>
        <begin position="298"/>
        <end position="370"/>
    </location>
</feature>
<dbReference type="Gene3D" id="1.10.238.10">
    <property type="entry name" value="EF-hand"/>
    <property type="match status" value="1"/>
</dbReference>
<dbReference type="SUPFAM" id="SSF52540">
    <property type="entry name" value="P-loop containing nucleoside triphosphate hydrolases"/>
    <property type="match status" value="2"/>
</dbReference>
<keyword evidence="9" id="KW-0106">Calcium</keyword>
<dbReference type="GO" id="GO:0005741">
    <property type="term" value="C:mitochondrial outer membrane"/>
    <property type="evidence" value="ECO:0007669"/>
    <property type="project" value="UniProtKB-SubCell"/>
</dbReference>
<dbReference type="InterPro" id="IPR018247">
    <property type="entry name" value="EF_Hand_1_Ca_BS"/>
</dbReference>
<dbReference type="FunFam" id="1.10.238.10:FF:000011">
    <property type="entry name" value="Mitochondrial Rho GTPase"/>
    <property type="match status" value="1"/>
</dbReference>
<organism evidence="16 17">
    <name type="scientific">Pycnococcus provasolii</name>
    <dbReference type="NCBI Taxonomy" id="41880"/>
    <lineage>
        <taxon>Eukaryota</taxon>
        <taxon>Viridiplantae</taxon>
        <taxon>Chlorophyta</taxon>
        <taxon>Pseudoscourfieldiophyceae</taxon>
        <taxon>Pseudoscourfieldiales</taxon>
        <taxon>Pycnococcaceae</taxon>
        <taxon>Pycnococcus</taxon>
    </lineage>
</organism>
<reference evidence="16" key="1">
    <citation type="submission" date="2020-10" db="EMBL/GenBank/DDBJ databases">
        <title>Unveiling of a novel bifunctional photoreceptor, Dualchrome1, isolated from a cosmopolitan green alga.</title>
        <authorList>
            <person name="Suzuki S."/>
            <person name="Kawachi M."/>
        </authorList>
    </citation>
    <scope>NUCLEOTIDE SEQUENCE</scope>
    <source>
        <strain evidence="16">NIES 2893</strain>
    </source>
</reference>
<evidence type="ECO:0000256" key="2">
    <source>
        <dbReference type="ARBA" id="ARBA00007981"/>
    </source>
</evidence>
<gene>
    <name evidence="16" type="ORF">PPROV_000168100</name>
</gene>
<dbReference type="GO" id="GO:0003924">
    <property type="term" value="F:GTPase activity"/>
    <property type="evidence" value="ECO:0007669"/>
    <property type="project" value="InterPro"/>
</dbReference>
<keyword evidence="11" id="KW-0496">Mitochondrion</keyword>
<dbReference type="SUPFAM" id="SSF47473">
    <property type="entry name" value="EF-hand"/>
    <property type="match status" value="1"/>
</dbReference>
<dbReference type="InterPro" id="IPR013567">
    <property type="entry name" value="EF_hand_assoc_2"/>
</dbReference>
<dbReference type="EMBL" id="BNJQ01000004">
    <property type="protein sequence ID" value="GHP02926.1"/>
    <property type="molecule type" value="Genomic_DNA"/>
</dbReference>